<name>A0A433D4N7_9FUNG</name>
<proteinExistence type="predicted"/>
<organism evidence="1 2">
    <name type="scientific">Jimgerdemannia flammicorona</name>
    <dbReference type="NCBI Taxonomy" id="994334"/>
    <lineage>
        <taxon>Eukaryota</taxon>
        <taxon>Fungi</taxon>
        <taxon>Fungi incertae sedis</taxon>
        <taxon>Mucoromycota</taxon>
        <taxon>Mucoromycotina</taxon>
        <taxon>Endogonomycetes</taxon>
        <taxon>Endogonales</taxon>
        <taxon>Endogonaceae</taxon>
        <taxon>Jimgerdemannia</taxon>
    </lineage>
</organism>
<sequence length="91" mass="9834">MSEAIAAAMVFLFVSEFSKSSHTIITSSLNPPVVPCPRDIVPQLHKHANLVVTVCGGSNISIDVVASYRKRYASPPVIVYNEISSSWVTVC</sequence>
<keyword evidence="2" id="KW-1185">Reference proteome</keyword>
<dbReference type="Proteomes" id="UP000268093">
    <property type="component" value="Unassembled WGS sequence"/>
</dbReference>
<dbReference type="EMBL" id="RBNI01006753">
    <property type="protein sequence ID" value="RUP45798.1"/>
    <property type="molecule type" value="Genomic_DNA"/>
</dbReference>
<gene>
    <name evidence="1" type="ORF">BC936DRAFT_147719</name>
</gene>
<dbReference type="AlphaFoldDB" id="A0A433D4N7"/>
<dbReference type="Gene3D" id="3.40.50.1100">
    <property type="match status" value="1"/>
</dbReference>
<evidence type="ECO:0000313" key="2">
    <source>
        <dbReference type="Proteomes" id="UP000268093"/>
    </source>
</evidence>
<reference evidence="1 2" key="1">
    <citation type="journal article" date="2018" name="New Phytol.">
        <title>Phylogenomics of Endogonaceae and evolution of mycorrhizas within Mucoromycota.</title>
        <authorList>
            <person name="Chang Y."/>
            <person name="Desiro A."/>
            <person name="Na H."/>
            <person name="Sandor L."/>
            <person name="Lipzen A."/>
            <person name="Clum A."/>
            <person name="Barry K."/>
            <person name="Grigoriev I.V."/>
            <person name="Martin F.M."/>
            <person name="Stajich J.E."/>
            <person name="Smith M.E."/>
            <person name="Bonito G."/>
            <person name="Spatafora J.W."/>
        </authorList>
    </citation>
    <scope>NUCLEOTIDE SEQUENCE [LARGE SCALE GENOMIC DNA]</scope>
    <source>
        <strain evidence="1 2">GMNB39</strain>
    </source>
</reference>
<comment type="caution">
    <text evidence="1">The sequence shown here is derived from an EMBL/GenBank/DDBJ whole genome shotgun (WGS) entry which is preliminary data.</text>
</comment>
<dbReference type="InterPro" id="IPR036052">
    <property type="entry name" value="TrpB-like_PALP_sf"/>
</dbReference>
<protein>
    <submittedName>
        <fullName evidence="1">Uncharacterized protein</fullName>
    </submittedName>
</protein>
<evidence type="ECO:0000313" key="1">
    <source>
        <dbReference type="EMBL" id="RUP45798.1"/>
    </source>
</evidence>
<dbReference type="OrthoDB" id="7773036at2759"/>
<accession>A0A433D4N7</accession>